<dbReference type="EMBL" id="CAUWAG010000010">
    <property type="protein sequence ID" value="CAJ2507066.1"/>
    <property type="molecule type" value="Genomic_DNA"/>
</dbReference>
<name>A0AAI8YJE5_9PEZI</name>
<dbReference type="AlphaFoldDB" id="A0AAI8YJE5"/>
<reference evidence="1" key="1">
    <citation type="submission" date="2023-10" db="EMBL/GenBank/DDBJ databases">
        <authorList>
            <person name="Hackl T."/>
        </authorList>
    </citation>
    <scope>NUCLEOTIDE SEQUENCE</scope>
</reference>
<proteinExistence type="predicted"/>
<keyword evidence="2" id="KW-1185">Reference proteome</keyword>
<evidence type="ECO:0000313" key="1">
    <source>
        <dbReference type="EMBL" id="CAJ2507066.1"/>
    </source>
</evidence>
<accession>A0AAI8YJE5</accession>
<dbReference type="Proteomes" id="UP001295740">
    <property type="component" value="Unassembled WGS sequence"/>
</dbReference>
<evidence type="ECO:0000313" key="2">
    <source>
        <dbReference type="Proteomes" id="UP001295740"/>
    </source>
</evidence>
<protein>
    <submittedName>
        <fullName evidence="1">Uu.00g082520.m01.CDS01</fullName>
    </submittedName>
</protein>
<gene>
    <name evidence="1" type="ORF">KHLLAP_LOCUS7534</name>
</gene>
<comment type="caution">
    <text evidence="1">The sequence shown here is derived from an EMBL/GenBank/DDBJ whole genome shotgun (WGS) entry which is preliminary data.</text>
</comment>
<sequence length="231" mass="24902">MSMTPRAMTVGSSPESCSLSATYTVLAALKKANGAKATDESSLVPLELQYPAVGPYHVECVYQLASSGGGLDDKHDVDFPCQQPERRTRDGGAHKTAGCCAPAPMSSLASSYVEEEFGTFPSRFRSLRSVFTHSLTILIWGLARAGMNVARHNLSPGNVISHDCAGIRDCASTLNRVHLVMKGMGGQPKQVQDAISFFADHQPMVKRVVFYCPLRQRRNGGKWTGPQGTGQ</sequence>
<organism evidence="1 2">
    <name type="scientific">Anthostomella pinea</name>
    <dbReference type="NCBI Taxonomy" id="933095"/>
    <lineage>
        <taxon>Eukaryota</taxon>
        <taxon>Fungi</taxon>
        <taxon>Dikarya</taxon>
        <taxon>Ascomycota</taxon>
        <taxon>Pezizomycotina</taxon>
        <taxon>Sordariomycetes</taxon>
        <taxon>Xylariomycetidae</taxon>
        <taxon>Xylariales</taxon>
        <taxon>Xylariaceae</taxon>
        <taxon>Anthostomella</taxon>
    </lineage>
</organism>